<comment type="caution">
    <text evidence="8">The sequence shown here is derived from an EMBL/GenBank/DDBJ whole genome shotgun (WGS) entry which is preliminary data.</text>
</comment>
<dbReference type="EMBL" id="BAAASL010000027">
    <property type="protein sequence ID" value="GAA2724741.1"/>
    <property type="molecule type" value="Genomic_DNA"/>
</dbReference>
<dbReference type="InterPro" id="IPR032808">
    <property type="entry name" value="DoxX"/>
</dbReference>
<keyword evidence="9" id="KW-1185">Reference proteome</keyword>
<feature type="transmembrane region" description="Helical" evidence="7">
    <location>
        <begin position="118"/>
        <end position="139"/>
    </location>
</feature>
<feature type="transmembrane region" description="Helical" evidence="7">
    <location>
        <begin position="151"/>
        <end position="172"/>
    </location>
</feature>
<gene>
    <name evidence="8" type="ORF">GCM10010315_55240</name>
</gene>
<evidence type="ECO:0000256" key="3">
    <source>
        <dbReference type="ARBA" id="ARBA00022475"/>
    </source>
</evidence>
<evidence type="ECO:0000256" key="1">
    <source>
        <dbReference type="ARBA" id="ARBA00004651"/>
    </source>
</evidence>
<sequence>MALRRGEGYARSLEGISLGLLLIRMMLGIIMMVHGTQKLFGWFEGPGINGTAKFFAQVGYPAPKTMAVVAGMSEGLGGAGIFLGLLTPLAAAALLGTMINALGVTWDRGFLLPQGVEYTLLIALTAAGLALTGPGVYAVDRFVPGLRPPPRVAVGVAAIALACVAGAVFLLLRR</sequence>
<dbReference type="RefSeq" id="WP_344439180.1">
    <property type="nucleotide sequence ID" value="NZ_BAAASL010000027.1"/>
</dbReference>
<evidence type="ECO:0000256" key="6">
    <source>
        <dbReference type="ARBA" id="ARBA00023136"/>
    </source>
</evidence>
<keyword evidence="3" id="KW-1003">Cell membrane</keyword>
<dbReference type="Proteomes" id="UP001500886">
    <property type="component" value="Unassembled WGS sequence"/>
</dbReference>
<protein>
    <submittedName>
        <fullName evidence="8">DoxX family protein</fullName>
    </submittedName>
</protein>
<evidence type="ECO:0000313" key="8">
    <source>
        <dbReference type="EMBL" id="GAA2724741.1"/>
    </source>
</evidence>
<accession>A0ABN3U5X1</accession>
<feature type="transmembrane region" description="Helical" evidence="7">
    <location>
        <begin position="12"/>
        <end position="33"/>
    </location>
</feature>
<evidence type="ECO:0000256" key="4">
    <source>
        <dbReference type="ARBA" id="ARBA00022692"/>
    </source>
</evidence>
<reference evidence="8 9" key="1">
    <citation type="journal article" date="2019" name="Int. J. Syst. Evol. Microbiol.">
        <title>The Global Catalogue of Microorganisms (GCM) 10K type strain sequencing project: providing services to taxonomists for standard genome sequencing and annotation.</title>
        <authorList>
            <consortium name="The Broad Institute Genomics Platform"/>
            <consortium name="The Broad Institute Genome Sequencing Center for Infectious Disease"/>
            <person name="Wu L."/>
            <person name="Ma J."/>
        </authorList>
    </citation>
    <scope>NUCLEOTIDE SEQUENCE [LARGE SCALE GENOMIC DNA]</scope>
    <source>
        <strain evidence="8 9">JCM 4542</strain>
    </source>
</reference>
<evidence type="ECO:0000256" key="5">
    <source>
        <dbReference type="ARBA" id="ARBA00022989"/>
    </source>
</evidence>
<keyword evidence="4 7" id="KW-0812">Transmembrane</keyword>
<evidence type="ECO:0000313" key="9">
    <source>
        <dbReference type="Proteomes" id="UP001500886"/>
    </source>
</evidence>
<keyword evidence="5 7" id="KW-1133">Transmembrane helix</keyword>
<dbReference type="PANTHER" id="PTHR33452:SF1">
    <property type="entry name" value="INNER MEMBRANE PROTEIN YPHA-RELATED"/>
    <property type="match status" value="1"/>
</dbReference>
<dbReference type="InterPro" id="IPR051907">
    <property type="entry name" value="DoxX-like_oxidoreductase"/>
</dbReference>
<comment type="subcellular location">
    <subcellularLocation>
        <location evidence="1">Cell membrane</location>
        <topology evidence="1">Multi-pass membrane protein</topology>
    </subcellularLocation>
</comment>
<evidence type="ECO:0000256" key="2">
    <source>
        <dbReference type="ARBA" id="ARBA00006679"/>
    </source>
</evidence>
<name>A0ABN3U5X1_9ACTN</name>
<comment type="similarity">
    <text evidence="2">Belongs to the DoxX family.</text>
</comment>
<dbReference type="PANTHER" id="PTHR33452">
    <property type="entry name" value="OXIDOREDUCTASE CATD-RELATED"/>
    <property type="match status" value="1"/>
</dbReference>
<evidence type="ECO:0000256" key="7">
    <source>
        <dbReference type="SAM" id="Phobius"/>
    </source>
</evidence>
<dbReference type="Pfam" id="PF07681">
    <property type="entry name" value="DoxX"/>
    <property type="match status" value="1"/>
</dbReference>
<feature type="transmembrane region" description="Helical" evidence="7">
    <location>
        <begin position="81"/>
        <end position="106"/>
    </location>
</feature>
<proteinExistence type="inferred from homology"/>
<organism evidence="8 9">
    <name type="scientific">Streptomyces luteosporeus</name>
    <dbReference type="NCBI Taxonomy" id="173856"/>
    <lineage>
        <taxon>Bacteria</taxon>
        <taxon>Bacillati</taxon>
        <taxon>Actinomycetota</taxon>
        <taxon>Actinomycetes</taxon>
        <taxon>Kitasatosporales</taxon>
        <taxon>Streptomycetaceae</taxon>
        <taxon>Streptomyces</taxon>
    </lineage>
</organism>
<keyword evidence="6 7" id="KW-0472">Membrane</keyword>